<evidence type="ECO:0000313" key="3">
    <source>
        <dbReference type="Proteomes" id="UP000623172"/>
    </source>
</evidence>
<keyword evidence="3" id="KW-1185">Reference proteome</keyword>
<feature type="transmembrane region" description="Helical" evidence="1">
    <location>
        <begin position="102"/>
        <end position="120"/>
    </location>
</feature>
<accession>A0A926D6B0</accession>
<keyword evidence="1" id="KW-0472">Membrane</keyword>
<comment type="caution">
    <text evidence="2">The sequence shown here is derived from an EMBL/GenBank/DDBJ whole genome shotgun (WGS) entry which is preliminary data.</text>
</comment>
<protein>
    <submittedName>
        <fullName evidence="2">Stage II sporulation protein M</fullName>
    </submittedName>
</protein>
<dbReference type="Pfam" id="PF01944">
    <property type="entry name" value="SpoIIM"/>
    <property type="match status" value="1"/>
</dbReference>
<dbReference type="AlphaFoldDB" id="A0A926D6B0"/>
<evidence type="ECO:0000256" key="1">
    <source>
        <dbReference type="SAM" id="Phobius"/>
    </source>
</evidence>
<feature type="transmembrane region" description="Helical" evidence="1">
    <location>
        <begin position="76"/>
        <end position="95"/>
    </location>
</feature>
<name>A0A926D6B0_9FIRM</name>
<feature type="transmembrane region" description="Helical" evidence="1">
    <location>
        <begin position="126"/>
        <end position="145"/>
    </location>
</feature>
<feature type="transmembrane region" description="Helical" evidence="1">
    <location>
        <begin position="16"/>
        <end position="35"/>
    </location>
</feature>
<sequence length="195" mass="20856">MDRVGDKGFRWIKSNLAAYIAVLFFFFIGLASGAYTAKALPSAEKADLTGYVVNAGALETHRGEAFWTSLSNNLKTFGLITLGSLFWLGSALVVISVLVRGFVLGFTVAVLGTLGAQGLGLSLIAVWLPNVLLVPILATFAVYALSTALGRKKGRAKTKPSLEHHLLICGLFFLSTLVVSVIEVYLVPPLMQLLV</sequence>
<dbReference type="InterPro" id="IPR002798">
    <property type="entry name" value="SpoIIM-like"/>
</dbReference>
<evidence type="ECO:0000313" key="2">
    <source>
        <dbReference type="EMBL" id="MBC8531180.1"/>
    </source>
</evidence>
<dbReference type="EMBL" id="JACRSR010000001">
    <property type="protein sequence ID" value="MBC8531180.1"/>
    <property type="molecule type" value="Genomic_DNA"/>
</dbReference>
<dbReference type="InterPro" id="IPR014196">
    <property type="entry name" value="SpoIIM"/>
</dbReference>
<keyword evidence="1" id="KW-1133">Transmembrane helix</keyword>
<keyword evidence="1" id="KW-0812">Transmembrane</keyword>
<feature type="transmembrane region" description="Helical" evidence="1">
    <location>
        <begin position="166"/>
        <end position="187"/>
    </location>
</feature>
<dbReference type="Proteomes" id="UP000623172">
    <property type="component" value="Unassembled WGS sequence"/>
</dbReference>
<reference evidence="2" key="1">
    <citation type="submission" date="2020-08" db="EMBL/GenBank/DDBJ databases">
        <title>Genome public.</title>
        <authorList>
            <person name="Liu C."/>
            <person name="Sun Q."/>
        </authorList>
    </citation>
    <scope>NUCLEOTIDE SEQUENCE</scope>
    <source>
        <strain evidence="2">NSJ-53</strain>
    </source>
</reference>
<proteinExistence type="predicted"/>
<gene>
    <name evidence="2" type="ORF">H8696_04875</name>
</gene>
<dbReference type="PIRSF" id="PIRSF038973">
    <property type="entry name" value="SpoIIM"/>
    <property type="match status" value="1"/>
</dbReference>
<organism evidence="2 3">
    <name type="scientific">Gehongia tenuis</name>
    <dbReference type="NCBI Taxonomy" id="2763655"/>
    <lineage>
        <taxon>Bacteria</taxon>
        <taxon>Bacillati</taxon>
        <taxon>Bacillota</taxon>
        <taxon>Clostridia</taxon>
        <taxon>Christensenellales</taxon>
        <taxon>Christensenellaceae</taxon>
        <taxon>Gehongia</taxon>
    </lineage>
</organism>